<proteinExistence type="predicted"/>
<dbReference type="GO" id="GO:0071555">
    <property type="term" value="P:cell wall organization"/>
    <property type="evidence" value="ECO:0007669"/>
    <property type="project" value="UniProtKB-KW"/>
</dbReference>
<dbReference type="Gene3D" id="1.10.3810.10">
    <property type="entry name" value="Biosynthetic peptidoglycan transglycosylase-like"/>
    <property type="match status" value="1"/>
</dbReference>
<evidence type="ECO:0000256" key="9">
    <source>
        <dbReference type="ARBA" id="ARBA00023316"/>
    </source>
</evidence>
<sequence>MALHAIPLTAPRKPWLLIPALLLVYLAIVAAWAWLSFDDAIASAPVTETVQLSERQAAILLRVEDPRFYQHAGLSIGQGQGVATISSALARDLFLVHGRLDGTRGLLQDAYRGVFACCKRIDLGRDVMALVLDARLSKRAQLERYMATVYMGTHQGRQIKGLEQAARSYLGKPLAAATEPEFVRLVAMIKAPNHYHPSKNPAALAQRSGRIHALLLGACKPDGWFDTEFDGCASAAPG</sequence>
<evidence type="ECO:0000256" key="5">
    <source>
        <dbReference type="ARBA" id="ARBA00022679"/>
    </source>
</evidence>
<evidence type="ECO:0000256" key="10">
    <source>
        <dbReference type="ARBA" id="ARBA00034000"/>
    </source>
</evidence>
<comment type="pathway">
    <text evidence="2">Cell wall biogenesis; peptidoglycan biosynthesis.</text>
</comment>
<dbReference type="GO" id="GO:0005886">
    <property type="term" value="C:plasma membrane"/>
    <property type="evidence" value="ECO:0007669"/>
    <property type="project" value="UniProtKB-SubCell"/>
</dbReference>
<evidence type="ECO:0000259" key="13">
    <source>
        <dbReference type="Pfam" id="PF00912"/>
    </source>
</evidence>
<dbReference type="EMBL" id="FOLD01000014">
    <property type="protein sequence ID" value="SFC99908.1"/>
    <property type="molecule type" value="Genomic_DNA"/>
</dbReference>
<keyword evidence="12" id="KW-0812">Transmembrane</keyword>
<comment type="catalytic activity">
    <reaction evidence="10">
        <text>Preferential cleavage: (Ac)2-L-Lys-D-Ala-|-D-Ala. Also transpeptidation of peptidyl-alanyl moieties that are N-acyl substituents of D-alanine.</text>
        <dbReference type="EC" id="3.4.16.4"/>
    </reaction>
</comment>
<dbReference type="GO" id="GO:0008955">
    <property type="term" value="F:peptidoglycan glycosyltransferase activity"/>
    <property type="evidence" value="ECO:0007669"/>
    <property type="project" value="UniProtKB-EC"/>
</dbReference>
<evidence type="ECO:0000256" key="7">
    <source>
        <dbReference type="ARBA" id="ARBA00022984"/>
    </source>
</evidence>
<feature type="transmembrane region" description="Helical" evidence="12">
    <location>
        <begin position="15"/>
        <end position="35"/>
    </location>
</feature>
<keyword evidence="4" id="KW-0328">Glycosyltransferase</keyword>
<dbReference type="InterPro" id="IPR050396">
    <property type="entry name" value="Glycosyltr_51/Transpeptidase"/>
</dbReference>
<dbReference type="InterPro" id="IPR036950">
    <property type="entry name" value="PBP_transglycosylase"/>
</dbReference>
<dbReference type="OrthoDB" id="9766909at2"/>
<keyword evidence="6" id="KW-0133">Cell shape</keyword>
<organism evidence="14 15">
    <name type="scientific">Massilia yuzhufengensis</name>
    <dbReference type="NCBI Taxonomy" id="1164594"/>
    <lineage>
        <taxon>Bacteria</taxon>
        <taxon>Pseudomonadati</taxon>
        <taxon>Pseudomonadota</taxon>
        <taxon>Betaproteobacteria</taxon>
        <taxon>Burkholderiales</taxon>
        <taxon>Oxalobacteraceae</taxon>
        <taxon>Telluria group</taxon>
        <taxon>Massilia</taxon>
    </lineage>
</organism>
<evidence type="ECO:0000256" key="11">
    <source>
        <dbReference type="ARBA" id="ARBA00049902"/>
    </source>
</evidence>
<dbReference type="AlphaFoldDB" id="A0A1I1NWN3"/>
<dbReference type="RefSeq" id="WP_091874998.1">
    <property type="nucleotide sequence ID" value="NZ_FOLD01000014.1"/>
</dbReference>
<evidence type="ECO:0000256" key="6">
    <source>
        <dbReference type="ARBA" id="ARBA00022960"/>
    </source>
</evidence>
<name>A0A1I1NWN3_9BURK</name>
<evidence type="ECO:0000313" key="14">
    <source>
        <dbReference type="EMBL" id="SFC99908.1"/>
    </source>
</evidence>
<dbReference type="PANTHER" id="PTHR32282">
    <property type="entry name" value="BINDING PROTEIN TRANSPEPTIDASE, PUTATIVE-RELATED"/>
    <property type="match status" value="1"/>
</dbReference>
<feature type="domain" description="Glycosyl transferase family 51" evidence="13">
    <location>
        <begin position="48"/>
        <end position="211"/>
    </location>
</feature>
<evidence type="ECO:0000256" key="8">
    <source>
        <dbReference type="ARBA" id="ARBA00023136"/>
    </source>
</evidence>
<keyword evidence="8 12" id="KW-0472">Membrane</keyword>
<comment type="subcellular location">
    <subcellularLocation>
        <location evidence="1">Cell membrane</location>
    </subcellularLocation>
</comment>
<protein>
    <submittedName>
        <fullName evidence="14">Transglycosylase</fullName>
    </submittedName>
</protein>
<comment type="catalytic activity">
    <reaction evidence="11">
        <text>[GlcNAc-(1-&gt;4)-Mur2Ac(oyl-L-Ala-gamma-D-Glu-L-Lys-D-Ala-D-Ala)](n)-di-trans,octa-cis-undecaprenyl diphosphate + beta-D-GlcNAc-(1-&gt;4)-Mur2Ac(oyl-L-Ala-gamma-D-Glu-L-Lys-D-Ala-D-Ala)-di-trans,octa-cis-undecaprenyl diphosphate = [GlcNAc-(1-&gt;4)-Mur2Ac(oyl-L-Ala-gamma-D-Glu-L-Lys-D-Ala-D-Ala)](n+1)-di-trans,octa-cis-undecaprenyl diphosphate + di-trans,octa-cis-undecaprenyl diphosphate + H(+)</text>
        <dbReference type="Rhea" id="RHEA:23708"/>
        <dbReference type="Rhea" id="RHEA-COMP:9602"/>
        <dbReference type="Rhea" id="RHEA-COMP:9603"/>
        <dbReference type="ChEBI" id="CHEBI:15378"/>
        <dbReference type="ChEBI" id="CHEBI:58405"/>
        <dbReference type="ChEBI" id="CHEBI:60033"/>
        <dbReference type="ChEBI" id="CHEBI:78435"/>
        <dbReference type="EC" id="2.4.99.28"/>
    </reaction>
</comment>
<evidence type="ECO:0000256" key="2">
    <source>
        <dbReference type="ARBA" id="ARBA00004752"/>
    </source>
</evidence>
<evidence type="ECO:0000256" key="3">
    <source>
        <dbReference type="ARBA" id="ARBA00022475"/>
    </source>
</evidence>
<keyword evidence="5" id="KW-0808">Transferase</keyword>
<dbReference type="GO" id="GO:0009002">
    <property type="term" value="F:serine-type D-Ala-D-Ala carboxypeptidase activity"/>
    <property type="evidence" value="ECO:0007669"/>
    <property type="project" value="UniProtKB-EC"/>
</dbReference>
<dbReference type="Proteomes" id="UP000198639">
    <property type="component" value="Unassembled WGS sequence"/>
</dbReference>
<evidence type="ECO:0000256" key="1">
    <source>
        <dbReference type="ARBA" id="ARBA00004236"/>
    </source>
</evidence>
<dbReference type="InterPro" id="IPR023346">
    <property type="entry name" value="Lysozyme-like_dom_sf"/>
</dbReference>
<keyword evidence="9" id="KW-0961">Cell wall biogenesis/degradation</keyword>
<evidence type="ECO:0000256" key="12">
    <source>
        <dbReference type="SAM" id="Phobius"/>
    </source>
</evidence>
<dbReference type="PANTHER" id="PTHR32282:SF11">
    <property type="entry name" value="PENICILLIN-BINDING PROTEIN 1B"/>
    <property type="match status" value="1"/>
</dbReference>
<dbReference type="STRING" id="1164594.SAMN05216204_1142"/>
<dbReference type="GO" id="GO:0008360">
    <property type="term" value="P:regulation of cell shape"/>
    <property type="evidence" value="ECO:0007669"/>
    <property type="project" value="UniProtKB-KW"/>
</dbReference>
<reference evidence="15" key="1">
    <citation type="submission" date="2016-10" db="EMBL/GenBank/DDBJ databases">
        <authorList>
            <person name="Varghese N."/>
            <person name="Submissions S."/>
        </authorList>
    </citation>
    <scope>NUCLEOTIDE SEQUENCE [LARGE SCALE GENOMIC DNA]</scope>
    <source>
        <strain evidence="15">CGMCC 1.12041</strain>
    </source>
</reference>
<dbReference type="Pfam" id="PF00912">
    <property type="entry name" value="Transgly"/>
    <property type="match status" value="1"/>
</dbReference>
<keyword evidence="15" id="KW-1185">Reference proteome</keyword>
<dbReference type="SUPFAM" id="SSF53955">
    <property type="entry name" value="Lysozyme-like"/>
    <property type="match status" value="1"/>
</dbReference>
<dbReference type="GO" id="GO:0030288">
    <property type="term" value="C:outer membrane-bounded periplasmic space"/>
    <property type="evidence" value="ECO:0007669"/>
    <property type="project" value="TreeGrafter"/>
</dbReference>
<keyword evidence="3" id="KW-1003">Cell membrane</keyword>
<dbReference type="InterPro" id="IPR001264">
    <property type="entry name" value="Glyco_trans_51"/>
</dbReference>
<accession>A0A1I1NWN3</accession>
<keyword evidence="12" id="KW-1133">Transmembrane helix</keyword>
<evidence type="ECO:0000256" key="4">
    <source>
        <dbReference type="ARBA" id="ARBA00022676"/>
    </source>
</evidence>
<gene>
    <name evidence="14" type="ORF">SAMN05216204_1142</name>
</gene>
<evidence type="ECO:0000313" key="15">
    <source>
        <dbReference type="Proteomes" id="UP000198639"/>
    </source>
</evidence>
<keyword evidence="7" id="KW-0573">Peptidoglycan synthesis</keyword>
<dbReference type="GO" id="GO:0009252">
    <property type="term" value="P:peptidoglycan biosynthetic process"/>
    <property type="evidence" value="ECO:0007669"/>
    <property type="project" value="UniProtKB-KW"/>
</dbReference>